<accession>A0A1C4XBR7</accession>
<dbReference type="InterPro" id="IPR036188">
    <property type="entry name" value="FAD/NAD-bd_sf"/>
</dbReference>
<dbReference type="STRING" id="121616.GA0070216_104279"/>
<dbReference type="SUPFAM" id="SSF51905">
    <property type="entry name" value="FAD/NAD(P)-binding domain"/>
    <property type="match status" value="1"/>
</dbReference>
<dbReference type="Pfam" id="PF01494">
    <property type="entry name" value="FAD_binding_3"/>
    <property type="match status" value="2"/>
</dbReference>
<comment type="cofactor">
    <cofactor evidence="1">
        <name>FAD</name>
        <dbReference type="ChEBI" id="CHEBI:57692"/>
    </cofactor>
</comment>
<dbReference type="AlphaFoldDB" id="A0A1C4XBR7"/>
<dbReference type="OrthoDB" id="3647401at2"/>
<dbReference type="Gene3D" id="3.40.30.120">
    <property type="match status" value="1"/>
</dbReference>
<protein>
    <submittedName>
        <fullName evidence="6">2-polyprenyl-6-methoxyphenol hydroxylase</fullName>
    </submittedName>
</protein>
<evidence type="ECO:0000313" key="6">
    <source>
        <dbReference type="EMBL" id="SCF05990.1"/>
    </source>
</evidence>
<dbReference type="EMBL" id="FMCU01000004">
    <property type="protein sequence ID" value="SCF05990.1"/>
    <property type="molecule type" value="Genomic_DNA"/>
</dbReference>
<dbReference type="PANTHER" id="PTHR43004">
    <property type="entry name" value="TRK SYSTEM POTASSIUM UPTAKE PROTEIN"/>
    <property type="match status" value="1"/>
</dbReference>
<evidence type="ECO:0000256" key="1">
    <source>
        <dbReference type="ARBA" id="ARBA00001974"/>
    </source>
</evidence>
<evidence type="ECO:0000259" key="5">
    <source>
        <dbReference type="Pfam" id="PF01494"/>
    </source>
</evidence>
<evidence type="ECO:0000313" key="7">
    <source>
        <dbReference type="Proteomes" id="UP000198797"/>
    </source>
</evidence>
<dbReference type="PRINTS" id="PR00420">
    <property type="entry name" value="RNGMNOXGNASE"/>
</dbReference>
<evidence type="ECO:0000256" key="2">
    <source>
        <dbReference type="ARBA" id="ARBA00022630"/>
    </source>
</evidence>
<dbReference type="Proteomes" id="UP000198797">
    <property type="component" value="Unassembled WGS sequence"/>
</dbReference>
<evidence type="ECO:0000256" key="4">
    <source>
        <dbReference type="SAM" id="MobiDB-lite"/>
    </source>
</evidence>
<proteinExistence type="predicted"/>
<sequence length="523" mass="55184">MIDVIVVGAGPNGLMLAVELALAGIRPVVCERLSAPTTEQRANGLVGQVVRMLDRRGLYHRLVDDPAPPQPAPGFVFGALPLDLRAVPDNPLHLLQVPQAHLERVLAERAAELGVQVRRGHEVTGLTQGVDDVRVAFSDGTTLRCRYLVGADGGHSVVRRLVGIGFPGVSTDRAVSRTAHVGLPAELVDVSTGGLAIPGYGTVPPFRHTRTERGLIVWAPFTGRPPGLSTIEWPDSAQFDGPLTLAELRASVARVLGVDVPIEPPAGAGPHLLRRLVGGNTRLAERYRAGRVLLLGDAAHVHSAIGGPGLNLGLQDAVNLGWKLAGQLHGWAPDGLLDSYEAERHPVARRVTMSTQAQSALIAPGSEVTALRVLVGELLDRPENAAHVAALLAGADIHYEMGEPGGPLVGRWAPDLVLHTDAGPVRLAELTRPARALLLDPTGALAPVAAPWRDRVDVVTGRTEVGTGPADPPPGRTDGGTSTALLLRPDCYVAWQSTADGGDGDRLRAALTRWFGQPRTDRS</sequence>
<dbReference type="Pfam" id="PF21274">
    <property type="entry name" value="Rng_hyd_C"/>
    <property type="match status" value="1"/>
</dbReference>
<dbReference type="PANTHER" id="PTHR43004:SF19">
    <property type="entry name" value="BINDING MONOOXYGENASE, PUTATIVE (JCVI)-RELATED"/>
    <property type="match status" value="1"/>
</dbReference>
<name>A0A1C4XBR7_9ACTN</name>
<organism evidence="6 7">
    <name type="scientific">Micromonospora matsumotoense</name>
    <dbReference type="NCBI Taxonomy" id="121616"/>
    <lineage>
        <taxon>Bacteria</taxon>
        <taxon>Bacillati</taxon>
        <taxon>Actinomycetota</taxon>
        <taxon>Actinomycetes</taxon>
        <taxon>Micromonosporales</taxon>
        <taxon>Micromonosporaceae</taxon>
        <taxon>Micromonospora</taxon>
    </lineage>
</organism>
<evidence type="ECO:0000256" key="3">
    <source>
        <dbReference type="ARBA" id="ARBA00022827"/>
    </source>
</evidence>
<feature type="domain" description="FAD-binding" evidence="5">
    <location>
        <begin position="2"/>
        <end position="172"/>
    </location>
</feature>
<feature type="region of interest" description="Disordered" evidence="4">
    <location>
        <begin position="462"/>
        <end position="481"/>
    </location>
</feature>
<keyword evidence="3" id="KW-0274">FAD</keyword>
<keyword evidence="7" id="KW-1185">Reference proteome</keyword>
<dbReference type="GO" id="GO:0071949">
    <property type="term" value="F:FAD binding"/>
    <property type="evidence" value="ECO:0007669"/>
    <property type="project" value="InterPro"/>
</dbReference>
<dbReference type="InterPro" id="IPR002938">
    <property type="entry name" value="FAD-bd"/>
</dbReference>
<feature type="domain" description="FAD-binding" evidence="5">
    <location>
        <begin position="275"/>
        <end position="354"/>
    </location>
</feature>
<dbReference type="GO" id="GO:0016709">
    <property type="term" value="F:oxidoreductase activity, acting on paired donors, with incorporation or reduction of molecular oxygen, NAD(P)H as one donor, and incorporation of one atom of oxygen"/>
    <property type="evidence" value="ECO:0007669"/>
    <property type="project" value="UniProtKB-ARBA"/>
</dbReference>
<gene>
    <name evidence="6" type="ORF">GA0070216_104279</name>
</gene>
<dbReference type="Gene3D" id="3.30.70.2450">
    <property type="match status" value="1"/>
</dbReference>
<dbReference type="Gene3D" id="3.50.50.60">
    <property type="entry name" value="FAD/NAD(P)-binding domain"/>
    <property type="match status" value="2"/>
</dbReference>
<dbReference type="InterPro" id="IPR050641">
    <property type="entry name" value="RIFMO-like"/>
</dbReference>
<dbReference type="RefSeq" id="WP_091243547.1">
    <property type="nucleotide sequence ID" value="NZ_FMCU01000004.1"/>
</dbReference>
<keyword evidence="2" id="KW-0285">Flavoprotein</keyword>
<reference evidence="7" key="1">
    <citation type="submission" date="2016-06" db="EMBL/GenBank/DDBJ databases">
        <authorList>
            <person name="Varghese N."/>
            <person name="Submissions Spin"/>
        </authorList>
    </citation>
    <scope>NUCLEOTIDE SEQUENCE [LARGE SCALE GENOMIC DNA]</scope>
    <source>
        <strain evidence="7">DSM 44100</strain>
    </source>
</reference>